<evidence type="ECO:0000313" key="2">
    <source>
        <dbReference type="EMBL" id="RRJ91681.1"/>
    </source>
</evidence>
<proteinExistence type="predicted"/>
<comment type="caution">
    <text evidence="2">The sequence shown here is derived from an EMBL/GenBank/DDBJ whole genome shotgun (WGS) entry which is preliminary data.</text>
</comment>
<evidence type="ECO:0000313" key="3">
    <source>
        <dbReference type="Proteomes" id="UP000271937"/>
    </source>
</evidence>
<keyword evidence="3" id="KW-1185">Reference proteome</keyword>
<reference evidence="2 3" key="1">
    <citation type="submission" date="2018-11" db="EMBL/GenBank/DDBJ databases">
        <title>Flavobacterium sp. nov., YIM 102600 draft genome.</title>
        <authorList>
            <person name="Li G."/>
            <person name="Jiang Y."/>
        </authorList>
    </citation>
    <scope>NUCLEOTIDE SEQUENCE [LARGE SCALE GENOMIC DNA]</scope>
    <source>
        <strain evidence="2 3">YIM 102600</strain>
    </source>
</reference>
<accession>A0A3P3W957</accession>
<dbReference type="RefSeq" id="WP_125012429.1">
    <property type="nucleotide sequence ID" value="NZ_RQVR01000007.1"/>
</dbReference>
<dbReference type="Proteomes" id="UP000271937">
    <property type="component" value="Unassembled WGS sequence"/>
</dbReference>
<sequence>MKLKFLLLTAFICTITNAQEEKEEDQKLKENTRKAVTNRFPSARLFDVQYQHYLPTDFDSELFDAPFEEGEIKNHYRFSASANLPIIMKPKWNITTSLRYRYEAFEVNDVANRVDNSIPLYDKKYNYHYLSGALSFTYFSKLFNKPFIYNASLIVDGTEKDAERIKGFFGATVILKKTERTTIGLGLIVLVDPTSPVPATPTFMWEHRFKDSPWTMDFILPQRLMFKRDLFKDGRLSLGSELNTNGFYTYVNQSGFAKVYDYRTIEINSGLKYEHSFSPSIIGSFRAGLATVFNSRVSERGENTNDYIYSNNQDGTGYFILGFSFNPSFKKKK</sequence>
<feature type="signal peptide" evidence="1">
    <location>
        <begin position="1"/>
        <end position="18"/>
    </location>
</feature>
<name>A0A3P3W957_9FLAO</name>
<gene>
    <name evidence="2" type="ORF">EG849_07325</name>
</gene>
<evidence type="ECO:0008006" key="4">
    <source>
        <dbReference type="Google" id="ProtNLM"/>
    </source>
</evidence>
<dbReference type="OrthoDB" id="1027207at2"/>
<dbReference type="EMBL" id="RQVR01000007">
    <property type="protein sequence ID" value="RRJ91681.1"/>
    <property type="molecule type" value="Genomic_DNA"/>
</dbReference>
<protein>
    <recommendedName>
        <fullName evidence="4">DUF4421 domain-containing protein</fullName>
    </recommendedName>
</protein>
<dbReference type="AlphaFoldDB" id="A0A3P3W957"/>
<feature type="chain" id="PRO_5018165173" description="DUF4421 domain-containing protein" evidence="1">
    <location>
        <begin position="19"/>
        <end position="333"/>
    </location>
</feature>
<keyword evidence="1" id="KW-0732">Signal</keyword>
<evidence type="ECO:0000256" key="1">
    <source>
        <dbReference type="SAM" id="SignalP"/>
    </source>
</evidence>
<organism evidence="2 3">
    <name type="scientific">Flavobacterium macacae</name>
    <dbReference type="NCBI Taxonomy" id="2488993"/>
    <lineage>
        <taxon>Bacteria</taxon>
        <taxon>Pseudomonadati</taxon>
        <taxon>Bacteroidota</taxon>
        <taxon>Flavobacteriia</taxon>
        <taxon>Flavobacteriales</taxon>
        <taxon>Flavobacteriaceae</taxon>
        <taxon>Flavobacterium</taxon>
    </lineage>
</organism>